<dbReference type="CDD" id="cd08187">
    <property type="entry name" value="BDH"/>
    <property type="match status" value="1"/>
</dbReference>
<dbReference type="OrthoDB" id="9801156at2"/>
<dbReference type="PROSITE" id="PS00060">
    <property type="entry name" value="ADH_IRON_2"/>
    <property type="match status" value="1"/>
</dbReference>
<evidence type="ECO:0000313" key="4">
    <source>
        <dbReference type="EMBL" id="AND80280.1"/>
    </source>
</evidence>
<feature type="domain" description="Alcohol dehydrogenase iron-type/glycerol dehydrogenase GldA" evidence="2">
    <location>
        <begin position="9"/>
        <end position="177"/>
    </location>
</feature>
<reference evidence="5" key="2">
    <citation type="submission" date="2016-03" db="EMBL/GenBank/DDBJ databases">
        <title>Streptococcus antelopensis sp. nov., isolated from the feces of the Tibetan antelope (Pantholops hodgsonii) in Hoh Xil National Nature Reserve, Qinghai, China.</title>
        <authorList>
            <person name="Bai X."/>
        </authorList>
    </citation>
    <scope>NUCLEOTIDE SEQUENCE [LARGE SCALE GENOMIC DNA]</scope>
    <source>
        <strain evidence="5">TA 26</strain>
    </source>
</reference>
<keyword evidence="1" id="KW-0560">Oxidoreductase</keyword>
<sequence length="401" mass="44404">MENFRLYIPTDIRFGKERLRELPEALEPFGKRVLFVYGGGSIKKIGLYTKIMALLKKHNLIVAELSGVEPNPRIESVREGIAIARQQQVDVILAVGGGSVIDASKVIAAGVYYDGDAWDLITDKSLVGEALPLVTILTLAATGSEMNRNAVISNLATKEKRGTSGWELIPRVSFLDPTLTYTVSKWQTAAGSADMMSHLFEQYFNRTEGTDVQDSIAEGLLKTIIKHAPIAIREPDNYISRANLLWASTLALNGLVGQGRSGAWSCHAIEHELSAYYDITHGIGLAVITPRWMKYCIDRDASTHARFADYARNVWGLTDGTDKELAQKAVRQTYRFFKDQLGIPMTLPEVGIKTQDILAEMSQKAVEHGNLSENRFVNLGTEAVEQILRASFEPMDNNEQS</sequence>
<evidence type="ECO:0000259" key="2">
    <source>
        <dbReference type="Pfam" id="PF00465"/>
    </source>
</evidence>
<protein>
    <submittedName>
        <fullName evidence="4">Butanol dehydrogenase</fullName>
    </submittedName>
</protein>
<dbReference type="FunFam" id="3.40.50.1970:FF:000003">
    <property type="entry name" value="Alcohol dehydrogenase, iron-containing"/>
    <property type="match status" value="1"/>
</dbReference>
<evidence type="ECO:0000256" key="1">
    <source>
        <dbReference type="ARBA" id="ARBA00023002"/>
    </source>
</evidence>
<evidence type="ECO:0000313" key="5">
    <source>
        <dbReference type="Proteomes" id="UP000077317"/>
    </source>
</evidence>
<feature type="domain" description="Fe-containing alcohol dehydrogenase-like C-terminal" evidence="3">
    <location>
        <begin position="188"/>
        <end position="391"/>
    </location>
</feature>
<proteinExistence type="predicted"/>
<dbReference type="PANTHER" id="PTHR43633:SF1">
    <property type="entry name" value="ALCOHOL DEHYDROGENASE YQHD"/>
    <property type="match status" value="1"/>
</dbReference>
<dbReference type="InterPro" id="IPR044731">
    <property type="entry name" value="BDH-like"/>
</dbReference>
<dbReference type="GO" id="GO:1990362">
    <property type="term" value="F:butanol dehydrogenase (NAD+) activity"/>
    <property type="evidence" value="ECO:0007669"/>
    <property type="project" value="InterPro"/>
</dbReference>
<name>A0A172QA08_9STRE</name>
<dbReference type="Proteomes" id="UP000077317">
    <property type="component" value="Chromosome"/>
</dbReference>
<accession>A0A172QA08</accession>
<dbReference type="GO" id="GO:0008106">
    <property type="term" value="F:alcohol dehydrogenase (NADP+) activity"/>
    <property type="evidence" value="ECO:0007669"/>
    <property type="project" value="TreeGrafter"/>
</dbReference>
<dbReference type="AlphaFoldDB" id="A0A172QA08"/>
<dbReference type="InterPro" id="IPR056798">
    <property type="entry name" value="ADH_Fe_C"/>
</dbReference>
<dbReference type="SUPFAM" id="SSF56796">
    <property type="entry name" value="Dehydroquinate synthase-like"/>
    <property type="match status" value="1"/>
</dbReference>
<dbReference type="EMBL" id="CP014699">
    <property type="protein sequence ID" value="AND80280.1"/>
    <property type="molecule type" value="Genomic_DNA"/>
</dbReference>
<dbReference type="KEGG" id="spat:A0O21_09965"/>
<dbReference type="Gene3D" id="1.20.1090.10">
    <property type="entry name" value="Dehydroquinate synthase-like - alpha domain"/>
    <property type="match status" value="1"/>
</dbReference>
<dbReference type="RefSeq" id="WP_067064751.1">
    <property type="nucleotide sequence ID" value="NZ_CP014699.1"/>
</dbReference>
<dbReference type="STRING" id="1811193.A0O21_09965"/>
<dbReference type="InterPro" id="IPR018211">
    <property type="entry name" value="ADH_Fe_CS"/>
</dbReference>
<reference evidence="4 5" key="1">
    <citation type="journal article" date="2016" name="Int. J. Syst. Evol. Microbiol.">
        <title>Streptococcuspantholopis sp. nov., isolated from faeces of the Tibetan antelope (Pantholops hodgsonii).</title>
        <authorList>
            <person name="Bai X."/>
            <person name="Xiong Y."/>
            <person name="Lu S."/>
            <person name="Jin D."/>
            <person name="Lai X."/>
            <person name="Yang J."/>
            <person name="Niu L."/>
            <person name="Hu S."/>
            <person name="Meng X."/>
            <person name="Pu J."/>
            <person name="Ye C."/>
            <person name="Xu J."/>
        </authorList>
    </citation>
    <scope>NUCLEOTIDE SEQUENCE [LARGE SCALE GENOMIC DNA]</scope>
    <source>
        <strain evidence="4 5">TA 26</strain>
    </source>
</reference>
<organism evidence="4 5">
    <name type="scientific">Streptococcus pantholopis</name>
    <dbReference type="NCBI Taxonomy" id="1811193"/>
    <lineage>
        <taxon>Bacteria</taxon>
        <taxon>Bacillati</taxon>
        <taxon>Bacillota</taxon>
        <taxon>Bacilli</taxon>
        <taxon>Lactobacillales</taxon>
        <taxon>Streptococcaceae</taxon>
        <taxon>Streptococcus</taxon>
    </lineage>
</organism>
<dbReference type="GO" id="GO:0005829">
    <property type="term" value="C:cytosol"/>
    <property type="evidence" value="ECO:0007669"/>
    <property type="project" value="TreeGrafter"/>
</dbReference>
<keyword evidence="5" id="KW-1185">Reference proteome</keyword>
<dbReference type="Pfam" id="PF25137">
    <property type="entry name" value="ADH_Fe_C"/>
    <property type="match status" value="1"/>
</dbReference>
<dbReference type="PANTHER" id="PTHR43633">
    <property type="entry name" value="ALCOHOL DEHYDROGENASE YQHD"/>
    <property type="match status" value="1"/>
</dbReference>
<gene>
    <name evidence="4" type="ORF">A0O21_09965</name>
</gene>
<evidence type="ECO:0000259" key="3">
    <source>
        <dbReference type="Pfam" id="PF25137"/>
    </source>
</evidence>
<dbReference type="InterPro" id="IPR001670">
    <property type="entry name" value="ADH_Fe/GldA"/>
</dbReference>
<dbReference type="GO" id="GO:0046872">
    <property type="term" value="F:metal ion binding"/>
    <property type="evidence" value="ECO:0007669"/>
    <property type="project" value="InterPro"/>
</dbReference>
<dbReference type="Pfam" id="PF00465">
    <property type="entry name" value="Fe-ADH"/>
    <property type="match status" value="1"/>
</dbReference>
<dbReference type="GO" id="GO:1990002">
    <property type="term" value="F:methylglyoxal reductase (NADPH) (acetol producing) activity"/>
    <property type="evidence" value="ECO:0007669"/>
    <property type="project" value="TreeGrafter"/>
</dbReference>
<dbReference type="Gene3D" id="3.40.50.1970">
    <property type="match status" value="1"/>
</dbReference>